<dbReference type="CDD" id="cd01857">
    <property type="entry name" value="HSR1_MMR1"/>
    <property type="match status" value="1"/>
</dbReference>
<dbReference type="Proteomes" id="UP000792457">
    <property type="component" value="Unassembled WGS sequence"/>
</dbReference>
<feature type="compositionally biased region" description="Basic and acidic residues" evidence="6">
    <location>
        <begin position="518"/>
        <end position="530"/>
    </location>
</feature>
<dbReference type="GO" id="GO:0003924">
    <property type="term" value="F:GTPase activity"/>
    <property type="evidence" value="ECO:0007669"/>
    <property type="project" value="InterPro"/>
</dbReference>
<dbReference type="Pfam" id="PF01926">
    <property type="entry name" value="MMR_HSR1"/>
    <property type="match status" value="1"/>
</dbReference>
<evidence type="ECO:0000256" key="6">
    <source>
        <dbReference type="SAM" id="MobiDB-lite"/>
    </source>
</evidence>
<dbReference type="InterPro" id="IPR043358">
    <property type="entry name" value="GNL1-like"/>
</dbReference>
<dbReference type="AlphaFoldDB" id="A0A8K0KD35"/>
<dbReference type="PROSITE" id="PS51721">
    <property type="entry name" value="G_CP"/>
    <property type="match status" value="1"/>
</dbReference>
<organism evidence="8 9">
    <name type="scientific">Ladona fulva</name>
    <name type="common">Scarce chaser dragonfly</name>
    <name type="synonym">Libellula fulva</name>
    <dbReference type="NCBI Taxonomy" id="123851"/>
    <lineage>
        <taxon>Eukaryota</taxon>
        <taxon>Metazoa</taxon>
        <taxon>Ecdysozoa</taxon>
        <taxon>Arthropoda</taxon>
        <taxon>Hexapoda</taxon>
        <taxon>Insecta</taxon>
        <taxon>Pterygota</taxon>
        <taxon>Palaeoptera</taxon>
        <taxon>Odonata</taxon>
        <taxon>Epiprocta</taxon>
        <taxon>Anisoptera</taxon>
        <taxon>Libelluloidea</taxon>
        <taxon>Libellulidae</taxon>
        <taxon>Ladona</taxon>
    </lineage>
</organism>
<keyword evidence="2" id="KW-0547">Nucleotide-binding</keyword>
<keyword evidence="9" id="KW-1185">Reference proteome</keyword>
<feature type="domain" description="CP-type G" evidence="7">
    <location>
        <begin position="168"/>
        <end position="398"/>
    </location>
</feature>
<feature type="compositionally biased region" description="Acidic residues" evidence="6">
    <location>
        <begin position="531"/>
        <end position="540"/>
    </location>
</feature>
<evidence type="ECO:0000256" key="4">
    <source>
        <dbReference type="ARBA" id="ARBA00037770"/>
    </source>
</evidence>
<reference evidence="8" key="1">
    <citation type="submission" date="2013-04" db="EMBL/GenBank/DDBJ databases">
        <authorList>
            <person name="Qu J."/>
            <person name="Murali S.C."/>
            <person name="Bandaranaike D."/>
            <person name="Bellair M."/>
            <person name="Blankenburg K."/>
            <person name="Chao H."/>
            <person name="Dinh H."/>
            <person name="Doddapaneni H."/>
            <person name="Downs B."/>
            <person name="Dugan-Rocha S."/>
            <person name="Elkadiri S."/>
            <person name="Gnanaolivu R.D."/>
            <person name="Hernandez B."/>
            <person name="Javaid M."/>
            <person name="Jayaseelan J.C."/>
            <person name="Lee S."/>
            <person name="Li M."/>
            <person name="Ming W."/>
            <person name="Munidasa M."/>
            <person name="Muniz J."/>
            <person name="Nguyen L."/>
            <person name="Ongeri F."/>
            <person name="Osuji N."/>
            <person name="Pu L.-L."/>
            <person name="Puazo M."/>
            <person name="Qu C."/>
            <person name="Quiroz J."/>
            <person name="Raj R."/>
            <person name="Weissenberger G."/>
            <person name="Xin Y."/>
            <person name="Zou X."/>
            <person name="Han Y."/>
            <person name="Richards S."/>
            <person name="Worley K."/>
            <person name="Muzny D."/>
            <person name="Gibbs R."/>
        </authorList>
    </citation>
    <scope>NUCLEOTIDE SEQUENCE</scope>
    <source>
        <strain evidence="8">Sampled in the wild</strain>
    </source>
</reference>
<gene>
    <name evidence="8" type="ORF">J437_LFUL007670</name>
</gene>
<accession>A0A8K0KD35</accession>
<dbReference type="SUPFAM" id="SSF52540">
    <property type="entry name" value="P-loop containing nucleoside triphosphate hydrolases"/>
    <property type="match status" value="1"/>
</dbReference>
<feature type="region of interest" description="Disordered" evidence="6">
    <location>
        <begin position="1"/>
        <end position="34"/>
    </location>
</feature>
<comment type="caution">
    <text evidence="8">The sequence shown here is derived from an EMBL/GenBank/DDBJ whole genome shotgun (WGS) entry which is preliminary data.</text>
</comment>
<dbReference type="PANTHER" id="PTHR45709:SF3">
    <property type="entry name" value="GUANINE NUCLEOTIDE-BINDING PROTEIN-LIKE 1"/>
    <property type="match status" value="1"/>
</dbReference>
<evidence type="ECO:0000256" key="2">
    <source>
        <dbReference type="ARBA" id="ARBA00022741"/>
    </source>
</evidence>
<name>A0A8K0KD35_LADFU</name>
<dbReference type="GO" id="GO:0005525">
    <property type="term" value="F:GTP binding"/>
    <property type="evidence" value="ECO:0007669"/>
    <property type="project" value="UniProtKB-KW"/>
</dbReference>
<reference evidence="8" key="2">
    <citation type="submission" date="2017-10" db="EMBL/GenBank/DDBJ databases">
        <title>Ladona fulva Genome sequencing and assembly.</title>
        <authorList>
            <person name="Murali S."/>
            <person name="Richards S."/>
            <person name="Bandaranaike D."/>
            <person name="Bellair M."/>
            <person name="Blankenburg K."/>
            <person name="Chao H."/>
            <person name="Dinh H."/>
            <person name="Doddapaneni H."/>
            <person name="Dugan-Rocha S."/>
            <person name="Elkadiri S."/>
            <person name="Gnanaolivu R."/>
            <person name="Hernandez B."/>
            <person name="Skinner E."/>
            <person name="Javaid M."/>
            <person name="Lee S."/>
            <person name="Li M."/>
            <person name="Ming W."/>
            <person name="Munidasa M."/>
            <person name="Muniz J."/>
            <person name="Nguyen L."/>
            <person name="Hughes D."/>
            <person name="Osuji N."/>
            <person name="Pu L.-L."/>
            <person name="Puazo M."/>
            <person name="Qu C."/>
            <person name="Quiroz J."/>
            <person name="Raj R."/>
            <person name="Weissenberger G."/>
            <person name="Xin Y."/>
            <person name="Zou X."/>
            <person name="Han Y."/>
            <person name="Worley K."/>
            <person name="Muzny D."/>
            <person name="Gibbs R."/>
        </authorList>
    </citation>
    <scope>NUCLEOTIDE SEQUENCE</scope>
    <source>
        <strain evidence="8">Sampled in the wild</strain>
    </source>
</reference>
<evidence type="ECO:0000256" key="1">
    <source>
        <dbReference type="ARBA" id="ARBA00022553"/>
    </source>
</evidence>
<proteinExistence type="predicted"/>
<dbReference type="OrthoDB" id="391988at2759"/>
<dbReference type="InterPro" id="IPR006073">
    <property type="entry name" value="GTP-bd"/>
</dbReference>
<protein>
    <recommendedName>
        <fullName evidence="5">Guanine nucleotide-binding protein-like 1</fullName>
    </recommendedName>
</protein>
<keyword evidence="3" id="KW-0342">GTP-binding</keyword>
<comment type="function">
    <text evidence="4">Possible regulatory or functional link with the histocompatibility cluster.</text>
</comment>
<evidence type="ECO:0000259" key="7">
    <source>
        <dbReference type="PROSITE" id="PS51721"/>
    </source>
</evidence>
<sequence>MPQGRRKTPFSGKAKKQQLQSKKKFKQAAPHTHHKLLSKNVSDDEVENITHELDVVKVNQQPFRSQGKSNPNRYALQFHRDSPEEVKKRKEEAYKSLQFRTEEDSEINADEFFPASLNFPTRPPWNFSMTKEQLEAREQKYFTEYVSEILGKFEPKELSYFELNIETWRQLWRVLEISEIILVIVDIRFAPLMFPPSLFQYVNEKLHKDMILVLNKIDLTPAPLVVAWKNYFKEKYPNIKVLTFTSFPSYNLYGNQSKTGLNSRKRRGKLRMAAEGAQKLMECCEEIVAGKVDLSSWHKKISDEMKVEYDDEEDVEIGQLTELTKVDTSFVEEEKYKGGVLTIGCIGQPNVGKSSLMNALMGKKVVSVSKTPGHTKHFQTIYLTNNVRLCDCPGLVFPSKVPKSLQVLMGSYPIAQLQEPYSSIRYLAERLNIIKMLKLQHVDGDDEWSPMDVCDAWAKRCGYMTARAARLDTYRAANHLLHKWSKHPDVETVEWMQAKEEETASGSSEVYYEEESQDSEHEAEDLHSSDSNDESSESEEEIKATNKFAVLG</sequence>
<evidence type="ECO:0000313" key="9">
    <source>
        <dbReference type="Proteomes" id="UP000792457"/>
    </source>
</evidence>
<dbReference type="EMBL" id="KZ308556">
    <property type="protein sequence ID" value="KAG8231495.1"/>
    <property type="molecule type" value="Genomic_DNA"/>
</dbReference>
<dbReference type="Gene3D" id="3.40.50.300">
    <property type="entry name" value="P-loop containing nucleotide triphosphate hydrolases"/>
    <property type="match status" value="1"/>
</dbReference>
<dbReference type="PRINTS" id="PR00326">
    <property type="entry name" value="GTP1OBG"/>
</dbReference>
<evidence type="ECO:0000256" key="5">
    <source>
        <dbReference type="ARBA" id="ARBA00039902"/>
    </source>
</evidence>
<evidence type="ECO:0000313" key="8">
    <source>
        <dbReference type="EMBL" id="KAG8231495.1"/>
    </source>
</evidence>
<feature type="region of interest" description="Disordered" evidence="6">
    <location>
        <begin position="499"/>
        <end position="552"/>
    </location>
</feature>
<dbReference type="PANTHER" id="PTHR45709">
    <property type="entry name" value="LARGE SUBUNIT GTPASE 1 HOMOLOG-RELATED"/>
    <property type="match status" value="1"/>
</dbReference>
<dbReference type="InterPro" id="IPR027417">
    <property type="entry name" value="P-loop_NTPase"/>
</dbReference>
<evidence type="ECO:0000256" key="3">
    <source>
        <dbReference type="ARBA" id="ARBA00023134"/>
    </source>
</evidence>
<keyword evidence="1" id="KW-0597">Phosphoprotein</keyword>
<dbReference type="InterPro" id="IPR030378">
    <property type="entry name" value="G_CP_dom"/>
</dbReference>